<dbReference type="GO" id="GO:0016491">
    <property type="term" value="F:oxidoreductase activity"/>
    <property type="evidence" value="ECO:0007669"/>
    <property type="project" value="UniProtKB-KW"/>
</dbReference>
<dbReference type="Gene3D" id="3.40.50.720">
    <property type="entry name" value="NAD(P)-binding Rossmann-like Domain"/>
    <property type="match status" value="1"/>
</dbReference>
<dbReference type="PANTHER" id="PTHR43976:SF16">
    <property type="entry name" value="SHORT-CHAIN DEHYDROGENASE_REDUCTASE FAMILY PROTEIN"/>
    <property type="match status" value="1"/>
</dbReference>
<dbReference type="SUPFAM" id="SSF51735">
    <property type="entry name" value="NAD(P)-binding Rossmann-fold domains"/>
    <property type="match status" value="1"/>
</dbReference>
<evidence type="ECO:0000256" key="3">
    <source>
        <dbReference type="RuleBase" id="RU000363"/>
    </source>
</evidence>
<evidence type="ECO:0000313" key="5">
    <source>
        <dbReference type="Proteomes" id="UP000217257"/>
    </source>
</evidence>
<dbReference type="InterPro" id="IPR020904">
    <property type="entry name" value="Sc_DH/Rdtase_CS"/>
</dbReference>
<name>A0A250J3G1_9BACT</name>
<dbReference type="InterPro" id="IPR002347">
    <property type="entry name" value="SDR_fam"/>
</dbReference>
<dbReference type="RefSeq" id="WP_095986657.1">
    <property type="nucleotide sequence ID" value="NZ_CP022098.1"/>
</dbReference>
<sequence>MARKIWFITGISRGFGKALAQAVLARGDVVIGTTRDGAAGLDAGAGALHVLPLEITDKAAIASCVERAFALHGHVDVLVNNAGYGLLGAIEESTEEETRRVFDVNFFGPLALIKAALPWLRARGRGHILNVSSIAGLAPMAGSGLYAAAKFALEGMSQSLAQELAPLGIRVTLIEPGAFRTDFLSAHSIRKADTSLEAYAGTSGKAVRYLEQLEGRQPGDPERGARAILQAVDARTPPMHLVLGSDALQRSRAQVALMSRELDAWEALSRSTDFPSEA</sequence>
<dbReference type="InterPro" id="IPR036291">
    <property type="entry name" value="NAD(P)-bd_dom_sf"/>
</dbReference>
<proteinExistence type="inferred from homology"/>
<dbReference type="PRINTS" id="PR00080">
    <property type="entry name" value="SDRFAMILY"/>
</dbReference>
<gene>
    <name evidence="4" type="ORF">CYFUS_003929</name>
</gene>
<protein>
    <submittedName>
        <fullName evidence="4">Short-chain dehydrogenase</fullName>
    </submittedName>
</protein>
<dbReference type="NCBIfam" id="NF004824">
    <property type="entry name" value="PRK06180.1"/>
    <property type="match status" value="1"/>
</dbReference>
<keyword evidence="2" id="KW-0560">Oxidoreductase</keyword>
<dbReference type="PRINTS" id="PR00081">
    <property type="entry name" value="GDHRDH"/>
</dbReference>
<evidence type="ECO:0000256" key="2">
    <source>
        <dbReference type="ARBA" id="ARBA00023002"/>
    </source>
</evidence>
<dbReference type="KEGG" id="cfus:CYFUS_003929"/>
<dbReference type="Pfam" id="PF00106">
    <property type="entry name" value="adh_short"/>
    <property type="match status" value="1"/>
</dbReference>
<comment type="similarity">
    <text evidence="1 3">Belongs to the short-chain dehydrogenases/reductases (SDR) family.</text>
</comment>
<reference evidence="4 5" key="1">
    <citation type="submission" date="2017-06" db="EMBL/GenBank/DDBJ databases">
        <title>Sequencing and comparative analysis of myxobacterial genomes.</title>
        <authorList>
            <person name="Rupp O."/>
            <person name="Goesmann A."/>
            <person name="Sogaard-Andersen L."/>
        </authorList>
    </citation>
    <scope>NUCLEOTIDE SEQUENCE [LARGE SCALE GENOMIC DNA]</scope>
    <source>
        <strain evidence="4 5">DSM 52655</strain>
    </source>
</reference>
<accession>A0A250J3G1</accession>
<organism evidence="4 5">
    <name type="scientific">Cystobacter fuscus</name>
    <dbReference type="NCBI Taxonomy" id="43"/>
    <lineage>
        <taxon>Bacteria</taxon>
        <taxon>Pseudomonadati</taxon>
        <taxon>Myxococcota</taxon>
        <taxon>Myxococcia</taxon>
        <taxon>Myxococcales</taxon>
        <taxon>Cystobacterineae</taxon>
        <taxon>Archangiaceae</taxon>
        <taxon>Cystobacter</taxon>
    </lineage>
</organism>
<dbReference type="PANTHER" id="PTHR43976">
    <property type="entry name" value="SHORT CHAIN DEHYDROGENASE"/>
    <property type="match status" value="1"/>
</dbReference>
<dbReference type="AlphaFoldDB" id="A0A250J3G1"/>
<dbReference type="PROSITE" id="PS00061">
    <property type="entry name" value="ADH_SHORT"/>
    <property type="match status" value="1"/>
</dbReference>
<dbReference type="InterPro" id="IPR051911">
    <property type="entry name" value="SDR_oxidoreductase"/>
</dbReference>
<dbReference type="EMBL" id="CP022098">
    <property type="protein sequence ID" value="ATB38494.1"/>
    <property type="molecule type" value="Genomic_DNA"/>
</dbReference>
<dbReference type="CDD" id="cd05374">
    <property type="entry name" value="17beta-HSD-like_SDR_c"/>
    <property type="match status" value="1"/>
</dbReference>
<evidence type="ECO:0000313" key="4">
    <source>
        <dbReference type="EMBL" id="ATB38494.1"/>
    </source>
</evidence>
<dbReference type="Proteomes" id="UP000217257">
    <property type="component" value="Chromosome"/>
</dbReference>
<evidence type="ECO:0000256" key="1">
    <source>
        <dbReference type="ARBA" id="ARBA00006484"/>
    </source>
</evidence>